<name>A0ABV0NAN2_9TELE</name>
<keyword evidence="2" id="KW-1185">Reference proteome</keyword>
<reference evidence="1 2" key="1">
    <citation type="submission" date="2021-06" db="EMBL/GenBank/DDBJ databases">
        <authorList>
            <person name="Palmer J.M."/>
        </authorList>
    </citation>
    <scope>NUCLEOTIDE SEQUENCE [LARGE SCALE GENOMIC DNA]</scope>
    <source>
        <strain evidence="1 2">GA_2019</strain>
        <tissue evidence="1">Muscle</tissue>
    </source>
</reference>
<protein>
    <submittedName>
        <fullName evidence="1">Uncharacterized protein</fullName>
    </submittedName>
</protein>
<evidence type="ECO:0000313" key="2">
    <source>
        <dbReference type="Proteomes" id="UP001476798"/>
    </source>
</evidence>
<comment type="caution">
    <text evidence="1">The sequence shown here is derived from an EMBL/GenBank/DDBJ whole genome shotgun (WGS) entry which is preliminary data.</text>
</comment>
<dbReference type="Proteomes" id="UP001476798">
    <property type="component" value="Unassembled WGS sequence"/>
</dbReference>
<feature type="non-terminal residue" evidence="1">
    <location>
        <position position="1"/>
    </location>
</feature>
<dbReference type="EMBL" id="JAHRIO010030504">
    <property type="protein sequence ID" value="MEQ2167954.1"/>
    <property type="molecule type" value="Genomic_DNA"/>
</dbReference>
<organism evidence="1 2">
    <name type="scientific">Goodea atripinnis</name>
    <dbReference type="NCBI Taxonomy" id="208336"/>
    <lineage>
        <taxon>Eukaryota</taxon>
        <taxon>Metazoa</taxon>
        <taxon>Chordata</taxon>
        <taxon>Craniata</taxon>
        <taxon>Vertebrata</taxon>
        <taxon>Euteleostomi</taxon>
        <taxon>Actinopterygii</taxon>
        <taxon>Neopterygii</taxon>
        <taxon>Teleostei</taxon>
        <taxon>Neoteleostei</taxon>
        <taxon>Acanthomorphata</taxon>
        <taxon>Ovalentaria</taxon>
        <taxon>Atherinomorphae</taxon>
        <taxon>Cyprinodontiformes</taxon>
        <taxon>Goodeidae</taxon>
        <taxon>Goodea</taxon>
    </lineage>
</organism>
<accession>A0ABV0NAN2</accession>
<evidence type="ECO:0000313" key="1">
    <source>
        <dbReference type="EMBL" id="MEQ2167954.1"/>
    </source>
</evidence>
<sequence length="119" mass="12619">TEGGSIPPLPFKQTNISVCSLCCCLQPQKALLFQTSPAVHSDCCFGIRGPVCVQALAVLTAGLVIGESWHSQALERHCTVIEGCLALIGCGCSQPRGLLPLYKCDRLIPAQKEQLLGVV</sequence>
<proteinExistence type="predicted"/>
<gene>
    <name evidence="1" type="ORF">GOODEAATRI_009329</name>
</gene>